<keyword evidence="2" id="KW-1185">Reference proteome</keyword>
<dbReference type="Proteomes" id="UP001201812">
    <property type="component" value="Unassembled WGS sequence"/>
</dbReference>
<dbReference type="AlphaFoldDB" id="A0AAD4N3F8"/>
<name>A0AAD4N3F8_9BILA</name>
<evidence type="ECO:0000313" key="1">
    <source>
        <dbReference type="EMBL" id="KAI1713564.1"/>
    </source>
</evidence>
<dbReference type="EMBL" id="JAKKPZ010000015">
    <property type="protein sequence ID" value="KAI1713564.1"/>
    <property type="molecule type" value="Genomic_DNA"/>
</dbReference>
<accession>A0AAD4N3F8</accession>
<organism evidence="1 2">
    <name type="scientific">Ditylenchus destructor</name>
    <dbReference type="NCBI Taxonomy" id="166010"/>
    <lineage>
        <taxon>Eukaryota</taxon>
        <taxon>Metazoa</taxon>
        <taxon>Ecdysozoa</taxon>
        <taxon>Nematoda</taxon>
        <taxon>Chromadorea</taxon>
        <taxon>Rhabditida</taxon>
        <taxon>Tylenchina</taxon>
        <taxon>Tylenchomorpha</taxon>
        <taxon>Sphaerularioidea</taxon>
        <taxon>Anguinidae</taxon>
        <taxon>Anguininae</taxon>
        <taxon>Ditylenchus</taxon>
    </lineage>
</organism>
<comment type="caution">
    <text evidence="1">The sequence shown here is derived from an EMBL/GenBank/DDBJ whole genome shotgun (WGS) entry which is preliminary data.</text>
</comment>
<evidence type="ECO:0000313" key="2">
    <source>
        <dbReference type="Proteomes" id="UP001201812"/>
    </source>
</evidence>
<sequence>MWDGRLPREPLLNLHNERRAAGNKPAGFHIFGAGLTCREHAHVTEEQPTDTARHCASSDPSSGCAAPLSQAWGHTQRHTPAVFVAD</sequence>
<proteinExistence type="predicted"/>
<protein>
    <submittedName>
        <fullName evidence="1">Uncharacterized protein</fullName>
    </submittedName>
</protein>
<gene>
    <name evidence="1" type="ORF">DdX_09082</name>
</gene>
<reference evidence="1" key="1">
    <citation type="submission" date="2022-01" db="EMBL/GenBank/DDBJ databases">
        <title>Genome Sequence Resource for Two Populations of Ditylenchus destructor, the Migratory Endoparasitic Phytonematode.</title>
        <authorList>
            <person name="Zhang H."/>
            <person name="Lin R."/>
            <person name="Xie B."/>
        </authorList>
    </citation>
    <scope>NUCLEOTIDE SEQUENCE</scope>
    <source>
        <strain evidence="1">BazhouSP</strain>
    </source>
</reference>